<evidence type="ECO:0000259" key="1">
    <source>
        <dbReference type="Pfam" id="PF02403"/>
    </source>
</evidence>
<feature type="domain" description="Serine-tRNA synthetase type1 N-terminal" evidence="1">
    <location>
        <begin position="2"/>
        <end position="69"/>
    </location>
</feature>
<comment type="caution">
    <text evidence="2">The sequence shown here is derived from an EMBL/GenBank/DDBJ whole genome shotgun (WGS) entry which is preliminary data.</text>
</comment>
<dbReference type="Pfam" id="PF02403">
    <property type="entry name" value="Seryl_tRNA_N"/>
    <property type="match status" value="1"/>
</dbReference>
<evidence type="ECO:0000313" key="2">
    <source>
        <dbReference type="EMBL" id="MEQ2281689.1"/>
    </source>
</evidence>
<accession>A0ABV0XJQ2</accession>
<dbReference type="InterPro" id="IPR015866">
    <property type="entry name" value="Ser-tRNA-synth_1_N"/>
</dbReference>
<dbReference type="GO" id="GO:0016874">
    <property type="term" value="F:ligase activity"/>
    <property type="evidence" value="ECO:0007669"/>
    <property type="project" value="UniProtKB-KW"/>
</dbReference>
<keyword evidence="3" id="KW-1185">Reference proteome</keyword>
<proteinExistence type="predicted"/>
<dbReference type="EMBL" id="JAHRIP010004390">
    <property type="protein sequence ID" value="MEQ2281689.1"/>
    <property type="molecule type" value="Genomic_DNA"/>
</dbReference>
<dbReference type="InterPro" id="IPR042103">
    <property type="entry name" value="SerRS_1_N_sf"/>
</dbReference>
<dbReference type="SUPFAM" id="SSF46589">
    <property type="entry name" value="tRNA-binding arm"/>
    <property type="match status" value="1"/>
</dbReference>
<keyword evidence="2" id="KW-0436">Ligase</keyword>
<gene>
    <name evidence="2" type="primary">SARS1_2</name>
    <name evidence="2" type="ORF">AMECASPLE_033011</name>
</gene>
<dbReference type="PANTHER" id="PTHR11778">
    <property type="entry name" value="SERYL-TRNA SYNTHETASE"/>
    <property type="match status" value="1"/>
</dbReference>
<organism evidence="2 3">
    <name type="scientific">Ameca splendens</name>
    <dbReference type="NCBI Taxonomy" id="208324"/>
    <lineage>
        <taxon>Eukaryota</taxon>
        <taxon>Metazoa</taxon>
        <taxon>Chordata</taxon>
        <taxon>Craniata</taxon>
        <taxon>Vertebrata</taxon>
        <taxon>Euteleostomi</taxon>
        <taxon>Actinopterygii</taxon>
        <taxon>Neopterygii</taxon>
        <taxon>Teleostei</taxon>
        <taxon>Neoteleostei</taxon>
        <taxon>Acanthomorphata</taxon>
        <taxon>Ovalentaria</taxon>
        <taxon>Atherinomorphae</taxon>
        <taxon>Cyprinodontiformes</taxon>
        <taxon>Goodeidae</taxon>
        <taxon>Ameca</taxon>
    </lineage>
</organism>
<evidence type="ECO:0000313" key="3">
    <source>
        <dbReference type="Proteomes" id="UP001469553"/>
    </source>
</evidence>
<name>A0ABV0XJQ2_9TELE</name>
<sequence length="101" mass="11597">MVLDLDLFRTDKGGDPEIIRETQRKRFKDVTLVDKLVSADTEWRKCRFTADNLNKAKNLCSKSIGEKMKVCTCRTKCSLLLKYSHPLNLSKVCQVTTTKLD</sequence>
<dbReference type="InterPro" id="IPR002317">
    <property type="entry name" value="Ser-tRNA-ligase_type_1"/>
</dbReference>
<dbReference type="Gene3D" id="1.10.287.40">
    <property type="entry name" value="Serine-tRNA synthetase, tRNA binding domain"/>
    <property type="match status" value="1"/>
</dbReference>
<protein>
    <submittedName>
        <fullName evidence="2">Serine--tRNA ligase, cytoplasmic</fullName>
    </submittedName>
</protein>
<dbReference type="InterPro" id="IPR010978">
    <property type="entry name" value="tRNA-bd_arm"/>
</dbReference>
<reference evidence="2 3" key="1">
    <citation type="submission" date="2021-06" db="EMBL/GenBank/DDBJ databases">
        <authorList>
            <person name="Palmer J.M."/>
        </authorList>
    </citation>
    <scope>NUCLEOTIDE SEQUENCE [LARGE SCALE GENOMIC DNA]</scope>
    <source>
        <strain evidence="2 3">AS_MEX2019</strain>
        <tissue evidence="2">Muscle</tissue>
    </source>
</reference>
<dbReference type="Proteomes" id="UP001469553">
    <property type="component" value="Unassembled WGS sequence"/>
</dbReference>